<dbReference type="PANTHER" id="PTHR11785:SF354">
    <property type="entry name" value="B(0,+)-TYPE AMINO ACID TRANSPORTER 1"/>
    <property type="match status" value="1"/>
</dbReference>
<name>A0A5A9PNM2_9TELE</name>
<proteinExistence type="predicted"/>
<dbReference type="Proteomes" id="UP000324632">
    <property type="component" value="Chromosome 3"/>
</dbReference>
<protein>
    <submittedName>
        <fullName evidence="2">B(0,+)-type amino acid transporter 1</fullName>
    </submittedName>
</protein>
<reference evidence="2 3" key="1">
    <citation type="journal article" date="2019" name="Mol. Ecol. Resour.">
        <title>Chromosome-level genome assembly of Triplophysa tibetana, a fish adapted to the harsh high-altitude environment of the Tibetan Plateau.</title>
        <authorList>
            <person name="Yang X."/>
            <person name="Liu H."/>
            <person name="Ma Z."/>
            <person name="Zou Y."/>
            <person name="Zou M."/>
            <person name="Mao Y."/>
            <person name="Li X."/>
            <person name="Wang H."/>
            <person name="Chen T."/>
            <person name="Wang W."/>
            <person name="Yang R."/>
        </authorList>
    </citation>
    <scope>NUCLEOTIDE SEQUENCE [LARGE SCALE GENOMIC DNA]</scope>
    <source>
        <strain evidence="2">TTIB1903HZAU</strain>
        <tissue evidence="2">Muscle</tissue>
    </source>
</reference>
<dbReference type="Gene3D" id="1.20.1740.10">
    <property type="entry name" value="Amino acid/polyamine transporter I"/>
    <property type="match status" value="1"/>
</dbReference>
<organism evidence="2 3">
    <name type="scientific">Triplophysa tibetana</name>
    <dbReference type="NCBI Taxonomy" id="1572043"/>
    <lineage>
        <taxon>Eukaryota</taxon>
        <taxon>Metazoa</taxon>
        <taxon>Chordata</taxon>
        <taxon>Craniata</taxon>
        <taxon>Vertebrata</taxon>
        <taxon>Euteleostomi</taxon>
        <taxon>Actinopterygii</taxon>
        <taxon>Neopterygii</taxon>
        <taxon>Teleostei</taxon>
        <taxon>Ostariophysi</taxon>
        <taxon>Cypriniformes</taxon>
        <taxon>Nemacheilidae</taxon>
        <taxon>Triplophysa</taxon>
    </lineage>
</organism>
<accession>A0A5A9PNM2</accession>
<evidence type="ECO:0000313" key="3">
    <source>
        <dbReference type="Proteomes" id="UP000324632"/>
    </source>
</evidence>
<dbReference type="InterPro" id="IPR050598">
    <property type="entry name" value="AminoAcid_Transporter"/>
</dbReference>
<feature type="transmembrane region" description="Helical" evidence="1">
    <location>
        <begin position="36"/>
        <end position="56"/>
    </location>
</feature>
<sequence>MDEEQKKMATHNGSVKEVVKAEKQDQPKAAALQKSVGLLSGICLIVGTMIGSGIFISPKSVLEGTGAVGPSLCVWAACGVLATLGQCPQTVSLSSVLYHET</sequence>
<dbReference type="PANTHER" id="PTHR11785">
    <property type="entry name" value="AMINO ACID TRANSPORTER"/>
    <property type="match status" value="1"/>
</dbReference>
<keyword evidence="1" id="KW-0472">Membrane</keyword>
<gene>
    <name evidence="2" type="ORF">E1301_Tti003442</name>
</gene>
<dbReference type="EMBL" id="SOYY01000003">
    <property type="protein sequence ID" value="KAA0723443.1"/>
    <property type="molecule type" value="Genomic_DNA"/>
</dbReference>
<comment type="caution">
    <text evidence="2">The sequence shown here is derived from an EMBL/GenBank/DDBJ whole genome shotgun (WGS) entry which is preliminary data.</text>
</comment>
<keyword evidence="1" id="KW-1133">Transmembrane helix</keyword>
<evidence type="ECO:0000256" key="1">
    <source>
        <dbReference type="SAM" id="Phobius"/>
    </source>
</evidence>
<keyword evidence="1" id="KW-0812">Transmembrane</keyword>
<keyword evidence="3" id="KW-1185">Reference proteome</keyword>
<evidence type="ECO:0000313" key="2">
    <source>
        <dbReference type="EMBL" id="KAA0723443.1"/>
    </source>
</evidence>
<dbReference type="AlphaFoldDB" id="A0A5A9PNM2"/>
<dbReference type="GO" id="GO:0015179">
    <property type="term" value="F:L-amino acid transmembrane transporter activity"/>
    <property type="evidence" value="ECO:0007669"/>
    <property type="project" value="TreeGrafter"/>
</dbReference>